<protein>
    <submittedName>
        <fullName evidence="2">EAL domain-containing protein</fullName>
    </submittedName>
</protein>
<dbReference type="Gene3D" id="3.20.20.450">
    <property type="entry name" value="EAL domain"/>
    <property type="match status" value="1"/>
</dbReference>
<comment type="caution">
    <text evidence="2">The sequence shown here is derived from an EMBL/GenBank/DDBJ whole genome shotgun (WGS) entry which is preliminary data.</text>
</comment>
<dbReference type="InterPro" id="IPR050706">
    <property type="entry name" value="Cyclic-di-GMP_PDE-like"/>
</dbReference>
<dbReference type="CDD" id="cd01948">
    <property type="entry name" value="EAL"/>
    <property type="match status" value="1"/>
</dbReference>
<dbReference type="PANTHER" id="PTHR33121">
    <property type="entry name" value="CYCLIC DI-GMP PHOSPHODIESTERASE PDEF"/>
    <property type="match status" value="1"/>
</dbReference>
<dbReference type="InterPro" id="IPR035919">
    <property type="entry name" value="EAL_sf"/>
</dbReference>
<feature type="domain" description="EAL" evidence="1">
    <location>
        <begin position="51"/>
        <end position="299"/>
    </location>
</feature>
<evidence type="ECO:0000313" key="2">
    <source>
        <dbReference type="EMBL" id="TDF95009.1"/>
    </source>
</evidence>
<gene>
    <name evidence="2" type="ORF">E1809_13060</name>
</gene>
<evidence type="ECO:0000313" key="3">
    <source>
        <dbReference type="Proteomes" id="UP000295511"/>
    </source>
</evidence>
<organism evidence="2 3">
    <name type="scientific">Arthrobacter terricola</name>
    <dbReference type="NCBI Taxonomy" id="2547396"/>
    <lineage>
        <taxon>Bacteria</taxon>
        <taxon>Bacillati</taxon>
        <taxon>Actinomycetota</taxon>
        <taxon>Actinomycetes</taxon>
        <taxon>Micrococcales</taxon>
        <taxon>Micrococcaceae</taxon>
        <taxon>Arthrobacter</taxon>
    </lineage>
</organism>
<dbReference type="PROSITE" id="PS50883">
    <property type="entry name" value="EAL"/>
    <property type="match status" value="1"/>
</dbReference>
<dbReference type="AlphaFoldDB" id="A0A4R5KHP2"/>
<dbReference type="OrthoDB" id="23692at2"/>
<dbReference type="InterPro" id="IPR001633">
    <property type="entry name" value="EAL_dom"/>
</dbReference>
<name>A0A4R5KHP2_9MICC</name>
<dbReference type="Proteomes" id="UP000295511">
    <property type="component" value="Unassembled WGS sequence"/>
</dbReference>
<dbReference type="SMART" id="SM00052">
    <property type="entry name" value="EAL"/>
    <property type="match status" value="1"/>
</dbReference>
<dbReference type="EMBL" id="SMRU01000014">
    <property type="protein sequence ID" value="TDF95009.1"/>
    <property type="molecule type" value="Genomic_DNA"/>
</dbReference>
<reference evidence="2 3" key="1">
    <citation type="submission" date="2019-03" db="EMBL/GenBank/DDBJ databases">
        <title>Whole genome sequence of Arthrobacter sp JH1-1.</title>
        <authorList>
            <person name="Trinh H.N."/>
        </authorList>
    </citation>
    <scope>NUCLEOTIDE SEQUENCE [LARGE SCALE GENOMIC DNA]</scope>
    <source>
        <strain evidence="2 3">JH1-1</strain>
    </source>
</reference>
<dbReference type="PANTHER" id="PTHR33121:SF76">
    <property type="entry name" value="SIGNALING PROTEIN"/>
    <property type="match status" value="1"/>
</dbReference>
<keyword evidence="3" id="KW-1185">Reference proteome</keyword>
<dbReference type="GO" id="GO:0071111">
    <property type="term" value="F:cyclic-guanylate-specific phosphodiesterase activity"/>
    <property type="evidence" value="ECO:0007669"/>
    <property type="project" value="InterPro"/>
</dbReference>
<sequence>MDSHGSGWDGVVMVCRHRNGAPVWMEASGRARPAGTGFEGTSRPLPPQSARELLKQRITDQVEATLRGRVILTAFQPIYRLPDREIIGVEALARFPSEDGKGAEHWFNEANTVGLGGELEFVALEAALNAAGRLPAGLYVALNLSPQTCLDPRLPGLLEKAALREDRIVLELTENLAVAEYAPLTAALAPLRRRGLRLAIDDAGSGYASMRHILQLRPDIIKLDRALIAGIDHDPARQALGAAMVDFAKQIGATIIAEGIENPEELAAVTALGMNAGQGYFLGRPTIRPADWQAWRHVPRNDSDETAHTR</sequence>
<evidence type="ECO:0000259" key="1">
    <source>
        <dbReference type="PROSITE" id="PS50883"/>
    </source>
</evidence>
<dbReference type="SUPFAM" id="SSF141868">
    <property type="entry name" value="EAL domain-like"/>
    <property type="match status" value="1"/>
</dbReference>
<accession>A0A4R5KHP2</accession>
<dbReference type="Pfam" id="PF00563">
    <property type="entry name" value="EAL"/>
    <property type="match status" value="1"/>
</dbReference>
<proteinExistence type="predicted"/>